<dbReference type="GO" id="GO:0004852">
    <property type="term" value="F:uroporphyrinogen-III synthase activity"/>
    <property type="evidence" value="ECO:0007669"/>
    <property type="project" value="InterPro"/>
</dbReference>
<dbReference type="SUPFAM" id="SSF69618">
    <property type="entry name" value="HemD-like"/>
    <property type="match status" value="1"/>
</dbReference>
<organism evidence="3 4">
    <name type="scientific">Teichococcus aestuarii</name>
    <dbReference type="NCBI Taxonomy" id="568898"/>
    <lineage>
        <taxon>Bacteria</taxon>
        <taxon>Pseudomonadati</taxon>
        <taxon>Pseudomonadota</taxon>
        <taxon>Alphaproteobacteria</taxon>
        <taxon>Acetobacterales</taxon>
        <taxon>Roseomonadaceae</taxon>
        <taxon>Roseomonas</taxon>
    </lineage>
</organism>
<evidence type="ECO:0000259" key="2">
    <source>
        <dbReference type="Pfam" id="PF02602"/>
    </source>
</evidence>
<sequence length="301" mass="30475">MPGGWAASWAKGCAPTAPPTSSSASPVREAPAILVTRPEPGCAETAAAVAALGWRPLAAPALVLAPLPPPALPLTAGGGRPAQATLLPSRASARALAGWPEKDRLMACPVLAVGDGTAEEARRAGFRQVEAAAGDADSLARLAVARLDPRAGPLLLAVGQGYGAALAAALRAAGFAVRRRVVYAARPAAALPEETVAALRAGAVRGALFLSPRSARHTHFLLRRAGLVETVRESVAFALSPRIAAALAGMPWRAIHATPVPELPALLALLGRPPGAWPDAAPPGASPGGLPEPESEGQERE</sequence>
<dbReference type="InterPro" id="IPR036108">
    <property type="entry name" value="4pyrrol_syn_uPrphyn_synt_sf"/>
</dbReference>
<dbReference type="Proteomes" id="UP000245048">
    <property type="component" value="Unassembled WGS sequence"/>
</dbReference>
<protein>
    <submittedName>
        <fullName evidence="3">Uroporphyrinogen III synthase</fullName>
    </submittedName>
</protein>
<dbReference type="AlphaFoldDB" id="A0A2U1V6X0"/>
<proteinExistence type="predicted"/>
<dbReference type="Pfam" id="PF02602">
    <property type="entry name" value="HEM4"/>
    <property type="match status" value="1"/>
</dbReference>
<keyword evidence="4" id="KW-1185">Reference proteome</keyword>
<feature type="region of interest" description="Disordered" evidence="1">
    <location>
        <begin position="277"/>
        <end position="301"/>
    </location>
</feature>
<comment type="caution">
    <text evidence="3">The sequence shown here is derived from an EMBL/GenBank/DDBJ whole genome shotgun (WGS) entry which is preliminary data.</text>
</comment>
<evidence type="ECO:0000313" key="3">
    <source>
        <dbReference type="EMBL" id="PWC29634.1"/>
    </source>
</evidence>
<name>A0A2U1V6X0_9PROT</name>
<reference evidence="4" key="1">
    <citation type="submission" date="2017-10" db="EMBL/GenBank/DDBJ databases">
        <authorList>
            <person name="Toshchakov S.V."/>
            <person name="Goeva M.A."/>
        </authorList>
    </citation>
    <scope>NUCLEOTIDE SEQUENCE [LARGE SCALE GENOMIC DNA]</scope>
    <source>
        <strain evidence="4">JR1/69-1-13</strain>
    </source>
</reference>
<dbReference type="Gene3D" id="3.40.50.10090">
    <property type="match status" value="2"/>
</dbReference>
<feature type="region of interest" description="Disordered" evidence="1">
    <location>
        <begin position="1"/>
        <end position="28"/>
    </location>
</feature>
<feature type="domain" description="Tetrapyrrole biosynthesis uroporphyrinogen III synthase" evidence="2">
    <location>
        <begin position="44"/>
        <end position="267"/>
    </location>
</feature>
<gene>
    <name evidence="3" type="ORF">CR165_06750</name>
</gene>
<dbReference type="EMBL" id="PDOA01000003">
    <property type="protein sequence ID" value="PWC29634.1"/>
    <property type="molecule type" value="Genomic_DNA"/>
</dbReference>
<evidence type="ECO:0000313" key="4">
    <source>
        <dbReference type="Proteomes" id="UP000245048"/>
    </source>
</evidence>
<evidence type="ECO:0000256" key="1">
    <source>
        <dbReference type="SAM" id="MobiDB-lite"/>
    </source>
</evidence>
<dbReference type="GO" id="GO:0033014">
    <property type="term" value="P:tetrapyrrole biosynthetic process"/>
    <property type="evidence" value="ECO:0007669"/>
    <property type="project" value="InterPro"/>
</dbReference>
<dbReference type="InterPro" id="IPR003754">
    <property type="entry name" value="4pyrrol_synth_uPrphyn_synth"/>
</dbReference>
<accession>A0A2U1V6X0</accession>